<gene>
    <name evidence="7" type="ORF">Amac_093620</name>
</gene>
<dbReference type="PROSITE" id="PS00211">
    <property type="entry name" value="ABC_TRANSPORTER_1"/>
    <property type="match status" value="1"/>
</dbReference>
<dbReference type="InterPro" id="IPR003439">
    <property type="entry name" value="ABC_transporter-like_ATP-bd"/>
</dbReference>
<dbReference type="GO" id="GO:0015658">
    <property type="term" value="F:branched-chain amino acid transmembrane transporter activity"/>
    <property type="evidence" value="ECO:0007669"/>
    <property type="project" value="TreeGrafter"/>
</dbReference>
<dbReference type="InterPro" id="IPR052156">
    <property type="entry name" value="BCAA_Transport_ATP-bd_LivF"/>
</dbReference>
<comment type="caution">
    <text evidence="7">The sequence shown here is derived from an EMBL/GenBank/DDBJ whole genome shotgun (WGS) entry which is preliminary data.</text>
</comment>
<dbReference type="SUPFAM" id="SSF52540">
    <property type="entry name" value="P-loop containing nucleoside triphosphate hydrolases"/>
    <property type="match status" value="1"/>
</dbReference>
<dbReference type="InterPro" id="IPR027417">
    <property type="entry name" value="P-loop_NTPase"/>
</dbReference>
<dbReference type="GO" id="GO:0015807">
    <property type="term" value="P:L-amino acid transport"/>
    <property type="evidence" value="ECO:0007669"/>
    <property type="project" value="TreeGrafter"/>
</dbReference>
<evidence type="ECO:0000313" key="7">
    <source>
        <dbReference type="EMBL" id="GES15764.1"/>
    </source>
</evidence>
<dbReference type="Pfam" id="PF00005">
    <property type="entry name" value="ABC_tran"/>
    <property type="match status" value="1"/>
</dbReference>
<evidence type="ECO:0000256" key="1">
    <source>
        <dbReference type="ARBA" id="ARBA00005417"/>
    </source>
</evidence>
<dbReference type="InterPro" id="IPR003593">
    <property type="entry name" value="AAA+_ATPase"/>
</dbReference>
<dbReference type="RefSeq" id="WP_155360859.1">
    <property type="nucleotide sequence ID" value="NZ_BAAAHL010000078.1"/>
</dbReference>
<evidence type="ECO:0000313" key="8">
    <source>
        <dbReference type="Proteomes" id="UP000331127"/>
    </source>
</evidence>
<keyword evidence="5" id="KW-0029">Amino-acid transport</keyword>
<evidence type="ECO:0000256" key="5">
    <source>
        <dbReference type="ARBA" id="ARBA00022970"/>
    </source>
</evidence>
<dbReference type="SMART" id="SM00382">
    <property type="entry name" value="AAA"/>
    <property type="match status" value="1"/>
</dbReference>
<dbReference type="PANTHER" id="PTHR43820:SF4">
    <property type="entry name" value="HIGH-AFFINITY BRANCHED-CHAIN AMINO ACID TRANSPORT ATP-BINDING PROTEIN LIVF"/>
    <property type="match status" value="1"/>
</dbReference>
<evidence type="ECO:0000256" key="4">
    <source>
        <dbReference type="ARBA" id="ARBA00022840"/>
    </source>
</evidence>
<feature type="domain" description="ABC transporter" evidence="6">
    <location>
        <begin position="5"/>
        <end position="234"/>
    </location>
</feature>
<accession>A0A5M3X3R3</accession>
<dbReference type="GO" id="GO:0005524">
    <property type="term" value="F:ATP binding"/>
    <property type="evidence" value="ECO:0007669"/>
    <property type="project" value="UniProtKB-KW"/>
</dbReference>
<keyword evidence="3" id="KW-0547">Nucleotide-binding</keyword>
<sequence>MPDALVVRGVTAGYGSSRVLRDVDLTVRSGAITCLLGANGAGKTTLVRVVSGLITPVAGGVTVDGAALLGTPPWHRVRAGLGTSLQENIVFPGVSVRQNLLLAGRGLRRRARNERAAELLDLFPALAGRVDVRAGALSGGEQRMLSVAMALTPRPTVLMLDEPSIGLSPVMVETIFDRLRHVRDATGTSILLAEQNAMAALAISEEAYVLRSGSVVAHRPAAELRTSEQVMALL</sequence>
<dbReference type="Gene3D" id="3.40.50.300">
    <property type="entry name" value="P-loop containing nucleotide triphosphate hydrolases"/>
    <property type="match status" value="1"/>
</dbReference>
<dbReference type="GO" id="GO:0016887">
    <property type="term" value="F:ATP hydrolysis activity"/>
    <property type="evidence" value="ECO:0007669"/>
    <property type="project" value="InterPro"/>
</dbReference>
<proteinExistence type="inferred from homology"/>
<keyword evidence="8" id="KW-1185">Reference proteome</keyword>
<dbReference type="Proteomes" id="UP000331127">
    <property type="component" value="Unassembled WGS sequence"/>
</dbReference>
<organism evidence="7 8">
    <name type="scientific">Acrocarpospora macrocephala</name>
    <dbReference type="NCBI Taxonomy" id="150177"/>
    <lineage>
        <taxon>Bacteria</taxon>
        <taxon>Bacillati</taxon>
        <taxon>Actinomycetota</taxon>
        <taxon>Actinomycetes</taxon>
        <taxon>Streptosporangiales</taxon>
        <taxon>Streptosporangiaceae</taxon>
        <taxon>Acrocarpospora</taxon>
    </lineage>
</organism>
<dbReference type="AlphaFoldDB" id="A0A5M3X3R3"/>
<evidence type="ECO:0000256" key="2">
    <source>
        <dbReference type="ARBA" id="ARBA00022448"/>
    </source>
</evidence>
<dbReference type="PROSITE" id="PS50893">
    <property type="entry name" value="ABC_TRANSPORTER_2"/>
    <property type="match status" value="1"/>
</dbReference>
<name>A0A5M3X3R3_9ACTN</name>
<dbReference type="OrthoDB" id="9775250at2"/>
<protein>
    <submittedName>
        <fullName evidence="7">ABC transporter ATP-binding protein</fullName>
    </submittedName>
</protein>
<reference evidence="7 8" key="1">
    <citation type="submission" date="2019-10" db="EMBL/GenBank/DDBJ databases">
        <title>Whole genome shotgun sequence of Acrocarpospora macrocephala NBRC 16266.</title>
        <authorList>
            <person name="Ichikawa N."/>
            <person name="Kimura A."/>
            <person name="Kitahashi Y."/>
            <person name="Komaki H."/>
            <person name="Oguchi A."/>
        </authorList>
    </citation>
    <scope>NUCLEOTIDE SEQUENCE [LARGE SCALE GENOMIC DNA]</scope>
    <source>
        <strain evidence="7 8">NBRC 16266</strain>
    </source>
</reference>
<comment type="similarity">
    <text evidence="1">Belongs to the ABC transporter superfamily.</text>
</comment>
<keyword evidence="2" id="KW-0813">Transport</keyword>
<keyword evidence="4 7" id="KW-0067">ATP-binding</keyword>
<dbReference type="PANTHER" id="PTHR43820">
    <property type="entry name" value="HIGH-AFFINITY BRANCHED-CHAIN AMINO ACID TRANSPORT ATP-BINDING PROTEIN LIVF"/>
    <property type="match status" value="1"/>
</dbReference>
<dbReference type="EMBL" id="BLAE01000083">
    <property type="protein sequence ID" value="GES15764.1"/>
    <property type="molecule type" value="Genomic_DNA"/>
</dbReference>
<dbReference type="InterPro" id="IPR017871">
    <property type="entry name" value="ABC_transporter-like_CS"/>
</dbReference>
<evidence type="ECO:0000256" key="3">
    <source>
        <dbReference type="ARBA" id="ARBA00022741"/>
    </source>
</evidence>
<evidence type="ECO:0000259" key="6">
    <source>
        <dbReference type="PROSITE" id="PS50893"/>
    </source>
</evidence>